<dbReference type="EMBL" id="OBEL01000001">
    <property type="protein sequence ID" value="SNZ07443.1"/>
    <property type="molecule type" value="Genomic_DNA"/>
</dbReference>
<dbReference type="Proteomes" id="UP000219439">
    <property type="component" value="Unassembled WGS sequence"/>
</dbReference>
<protein>
    <submittedName>
        <fullName evidence="1">Uncharacterized protein</fullName>
    </submittedName>
</protein>
<organism evidence="1 2">
    <name type="scientific">Cohaesibacter gelatinilyticus</name>
    <dbReference type="NCBI Taxonomy" id="372072"/>
    <lineage>
        <taxon>Bacteria</taxon>
        <taxon>Pseudomonadati</taxon>
        <taxon>Pseudomonadota</taxon>
        <taxon>Alphaproteobacteria</taxon>
        <taxon>Hyphomicrobiales</taxon>
        <taxon>Cohaesibacteraceae</taxon>
    </lineage>
</organism>
<proteinExistence type="predicted"/>
<evidence type="ECO:0000313" key="2">
    <source>
        <dbReference type="Proteomes" id="UP000219439"/>
    </source>
</evidence>
<evidence type="ECO:0000313" key="1">
    <source>
        <dbReference type="EMBL" id="SNZ07443.1"/>
    </source>
</evidence>
<dbReference type="AlphaFoldDB" id="A0A285NEX0"/>
<keyword evidence="2" id="KW-1185">Reference proteome</keyword>
<accession>A0A285NEX0</accession>
<name>A0A285NEX0_9HYPH</name>
<reference evidence="1 2" key="1">
    <citation type="submission" date="2017-09" db="EMBL/GenBank/DDBJ databases">
        <authorList>
            <person name="Ehlers B."/>
            <person name="Leendertz F.H."/>
        </authorList>
    </citation>
    <scope>NUCLEOTIDE SEQUENCE [LARGE SCALE GENOMIC DNA]</scope>
    <source>
        <strain evidence="1 2">DSM 18289</strain>
    </source>
</reference>
<gene>
    <name evidence="1" type="ORF">SAMN06265368_0965</name>
</gene>
<sequence>MILMAALTDRSAPVQLTPLRAIFESGEAKDPTPAERGVSEAAAAARDMYNLAVVFISAPSSRDAVALVSARGQDCALAEVEARIMREAGSHFLSDDPGASTALGIWAAGNPVGCQRFEVQSPVTSTAPCSVVLVTGGHYDVRRFPNCNVTFVFTTALTEQGDAVFRFERGY</sequence>